<accession>A0AAD6S1N4</accession>
<keyword evidence="3" id="KW-1185">Reference proteome</keyword>
<evidence type="ECO:0000313" key="3">
    <source>
        <dbReference type="Proteomes" id="UP001218188"/>
    </source>
</evidence>
<gene>
    <name evidence="2" type="ORF">C8F04DRAFT_1214542</name>
</gene>
<reference evidence="2" key="1">
    <citation type="submission" date="2023-03" db="EMBL/GenBank/DDBJ databases">
        <title>Massive genome expansion in bonnet fungi (Mycena s.s.) driven by repeated elements and novel gene families across ecological guilds.</title>
        <authorList>
            <consortium name="Lawrence Berkeley National Laboratory"/>
            <person name="Harder C.B."/>
            <person name="Miyauchi S."/>
            <person name="Viragh M."/>
            <person name="Kuo A."/>
            <person name="Thoen E."/>
            <person name="Andreopoulos B."/>
            <person name="Lu D."/>
            <person name="Skrede I."/>
            <person name="Drula E."/>
            <person name="Henrissat B."/>
            <person name="Morin E."/>
            <person name="Kohler A."/>
            <person name="Barry K."/>
            <person name="LaButti K."/>
            <person name="Morin E."/>
            <person name="Salamov A."/>
            <person name="Lipzen A."/>
            <person name="Mereny Z."/>
            <person name="Hegedus B."/>
            <person name="Baldrian P."/>
            <person name="Stursova M."/>
            <person name="Weitz H."/>
            <person name="Taylor A."/>
            <person name="Grigoriev I.V."/>
            <person name="Nagy L.G."/>
            <person name="Martin F."/>
            <person name="Kauserud H."/>
        </authorList>
    </citation>
    <scope>NUCLEOTIDE SEQUENCE</scope>
    <source>
        <strain evidence="2">CBHHK200</strain>
    </source>
</reference>
<comment type="caution">
    <text evidence="2">The sequence shown here is derived from an EMBL/GenBank/DDBJ whole genome shotgun (WGS) entry which is preliminary data.</text>
</comment>
<dbReference type="GO" id="GO:0005524">
    <property type="term" value="F:ATP binding"/>
    <property type="evidence" value="ECO:0007669"/>
    <property type="project" value="InterPro"/>
</dbReference>
<dbReference type="GO" id="GO:0004672">
    <property type="term" value="F:protein kinase activity"/>
    <property type="evidence" value="ECO:0007669"/>
    <property type="project" value="InterPro"/>
</dbReference>
<organism evidence="2 3">
    <name type="scientific">Mycena alexandri</name>
    <dbReference type="NCBI Taxonomy" id="1745969"/>
    <lineage>
        <taxon>Eukaryota</taxon>
        <taxon>Fungi</taxon>
        <taxon>Dikarya</taxon>
        <taxon>Basidiomycota</taxon>
        <taxon>Agaricomycotina</taxon>
        <taxon>Agaricomycetes</taxon>
        <taxon>Agaricomycetidae</taxon>
        <taxon>Agaricales</taxon>
        <taxon>Marasmiineae</taxon>
        <taxon>Mycenaceae</taxon>
        <taxon>Mycena</taxon>
    </lineage>
</organism>
<dbReference type="Gene3D" id="1.10.510.10">
    <property type="entry name" value="Transferase(Phosphotransferase) domain 1"/>
    <property type="match status" value="1"/>
</dbReference>
<dbReference type="Proteomes" id="UP001218188">
    <property type="component" value="Unassembled WGS sequence"/>
</dbReference>
<dbReference type="InterPro" id="IPR011009">
    <property type="entry name" value="Kinase-like_dom_sf"/>
</dbReference>
<proteinExistence type="predicted"/>
<dbReference type="EMBL" id="JARJCM010000327">
    <property type="protein sequence ID" value="KAJ7018671.1"/>
    <property type="molecule type" value="Genomic_DNA"/>
</dbReference>
<evidence type="ECO:0000259" key="1">
    <source>
        <dbReference type="PROSITE" id="PS50011"/>
    </source>
</evidence>
<name>A0AAD6S1N4_9AGAR</name>
<feature type="domain" description="Protein kinase" evidence="1">
    <location>
        <begin position="1"/>
        <end position="152"/>
    </location>
</feature>
<sequence>MFGIAGFEKFEQAELEHPSPRKEIDGRFIYLSRHYELDVWNIGCVVRNLNLDLFEGRSVFFGIDPERGTYRGRAHLAEMIALICPPPSFVAQGALSYKFFSNQVPPPVSLEQLETNLEGTDRELFLQLMSKMLQWKPQNRLTPKQLVEDPWLKKHTSR</sequence>
<evidence type="ECO:0000313" key="2">
    <source>
        <dbReference type="EMBL" id="KAJ7018671.1"/>
    </source>
</evidence>
<protein>
    <recommendedName>
        <fullName evidence="1">Protein kinase domain-containing protein</fullName>
    </recommendedName>
</protein>
<dbReference type="PROSITE" id="PS50011">
    <property type="entry name" value="PROTEIN_KINASE_DOM"/>
    <property type="match status" value="1"/>
</dbReference>
<dbReference type="SUPFAM" id="SSF56112">
    <property type="entry name" value="Protein kinase-like (PK-like)"/>
    <property type="match status" value="1"/>
</dbReference>
<dbReference type="InterPro" id="IPR000719">
    <property type="entry name" value="Prot_kinase_dom"/>
</dbReference>
<dbReference type="AlphaFoldDB" id="A0AAD6S1N4"/>